<accession>A0A8S1ZJS6</accession>
<evidence type="ECO:0008006" key="14">
    <source>
        <dbReference type="Google" id="ProtNLM"/>
    </source>
</evidence>
<gene>
    <name evidence="12" type="ORF">AARE701A_LOCUS2585</name>
</gene>
<protein>
    <recommendedName>
        <fullName evidence="14">Ubiquitin-like protease family profile domain-containing protein</fullName>
    </recommendedName>
</protein>
<evidence type="ECO:0000256" key="8">
    <source>
        <dbReference type="SAM" id="MobiDB-lite"/>
    </source>
</evidence>
<dbReference type="EMBL" id="LR999451">
    <property type="protein sequence ID" value="CAE5959029.1"/>
    <property type="molecule type" value="Genomic_DNA"/>
</dbReference>
<dbReference type="GO" id="GO:0006508">
    <property type="term" value="P:proteolysis"/>
    <property type="evidence" value="ECO:0007669"/>
    <property type="project" value="UniProtKB-KW"/>
</dbReference>
<feature type="compositionally biased region" description="Basic and acidic residues" evidence="8">
    <location>
        <begin position="843"/>
        <end position="858"/>
    </location>
</feature>
<dbReference type="PROSITE" id="PS51999">
    <property type="entry name" value="ZF_GRF"/>
    <property type="match status" value="1"/>
</dbReference>
<comment type="similarity">
    <text evidence="1">Belongs to the peptidase C48 family.</text>
</comment>
<feature type="compositionally biased region" description="Low complexity" evidence="8">
    <location>
        <begin position="789"/>
        <end position="802"/>
    </location>
</feature>
<feature type="compositionally biased region" description="Basic residues" evidence="8">
    <location>
        <begin position="533"/>
        <end position="543"/>
    </location>
</feature>
<dbReference type="Gene3D" id="3.40.395.10">
    <property type="entry name" value="Adenoviral Proteinase, Chain A"/>
    <property type="match status" value="1"/>
</dbReference>
<feature type="region of interest" description="Disordered" evidence="8">
    <location>
        <begin position="628"/>
        <end position="729"/>
    </location>
</feature>
<keyword evidence="3" id="KW-0479">Metal-binding</keyword>
<evidence type="ECO:0000256" key="4">
    <source>
        <dbReference type="ARBA" id="ARBA00022771"/>
    </source>
</evidence>
<feature type="compositionally biased region" description="Polar residues" evidence="8">
    <location>
        <begin position="142"/>
        <end position="151"/>
    </location>
</feature>
<evidence type="ECO:0000256" key="7">
    <source>
        <dbReference type="PROSITE-ProRule" id="PRU01343"/>
    </source>
</evidence>
<evidence type="ECO:0000259" key="10">
    <source>
        <dbReference type="PROSITE" id="PS50600"/>
    </source>
</evidence>
<evidence type="ECO:0000256" key="5">
    <source>
        <dbReference type="ARBA" id="ARBA00022801"/>
    </source>
</evidence>
<evidence type="ECO:0000256" key="6">
    <source>
        <dbReference type="ARBA" id="ARBA00022833"/>
    </source>
</evidence>
<dbReference type="PROSITE" id="PS50600">
    <property type="entry name" value="ULP_PROTEASE"/>
    <property type="match status" value="1"/>
</dbReference>
<feature type="transmembrane region" description="Helical" evidence="9">
    <location>
        <begin position="87"/>
        <end position="110"/>
    </location>
</feature>
<dbReference type="PANTHER" id="PTHR48449">
    <property type="entry name" value="DUF1985 DOMAIN-CONTAINING PROTEIN"/>
    <property type="match status" value="1"/>
</dbReference>
<feature type="domain" description="Ubiquitin-like protease family profile" evidence="10">
    <location>
        <begin position="1080"/>
        <end position="1278"/>
    </location>
</feature>
<feature type="compositionally biased region" description="Low complexity" evidence="8">
    <location>
        <begin position="890"/>
        <end position="900"/>
    </location>
</feature>
<dbReference type="GO" id="GO:0008270">
    <property type="term" value="F:zinc ion binding"/>
    <property type="evidence" value="ECO:0007669"/>
    <property type="project" value="UniProtKB-KW"/>
</dbReference>
<evidence type="ECO:0000259" key="11">
    <source>
        <dbReference type="PROSITE" id="PS51999"/>
    </source>
</evidence>
<evidence type="ECO:0000256" key="3">
    <source>
        <dbReference type="ARBA" id="ARBA00022723"/>
    </source>
</evidence>
<feature type="region of interest" description="Disordered" evidence="8">
    <location>
        <begin position="533"/>
        <end position="574"/>
    </location>
</feature>
<keyword evidence="5" id="KW-0378">Hydrolase</keyword>
<keyword evidence="13" id="KW-1185">Reference proteome</keyword>
<feature type="region of interest" description="Disordered" evidence="8">
    <location>
        <begin position="139"/>
        <end position="161"/>
    </location>
</feature>
<keyword evidence="2" id="KW-0645">Protease</keyword>
<dbReference type="Proteomes" id="UP000682877">
    <property type="component" value="Chromosome 1"/>
</dbReference>
<dbReference type="Pfam" id="PF09331">
    <property type="entry name" value="DUF1985"/>
    <property type="match status" value="1"/>
</dbReference>
<feature type="compositionally biased region" description="Polar residues" evidence="8">
    <location>
        <begin position="674"/>
        <end position="699"/>
    </location>
</feature>
<dbReference type="PANTHER" id="PTHR48449:SF1">
    <property type="entry name" value="DUF1985 DOMAIN-CONTAINING PROTEIN"/>
    <property type="match status" value="1"/>
</dbReference>
<keyword evidence="9" id="KW-0812">Transmembrane</keyword>
<sequence length="1695" mass="188614">MSALDQALDQAQDVYSSTVHKAIIAINGGAYALLQVVTNQPSKAAAHRSMTILGFLVLNLIYVILRVCEVKLQNKPLIRSFVGHTSHLFGALAAITLISLISTIFTLIVMRSSAGNLKQKSPVGRSRPSVSFEDDDDPFVSAKSTPSHSNPPSRPVIPEPDREKLPKRLYATDCYPPIGRINAYSKPEYLLDLVEILEGTKELNYLRASCFGPLFQLPVRRCSFSGKLVHQMLCRGLYTKKKHELWFVFAGQPFRFSLREYAILTGLDCRPYSKRSDILKSQQIIVPKNPYWNVLIGEEHKVVLIKDIVEWLRADKMKPKKDKMDDWRRLRLALIVIVEGILVCSSQPVKASVQVVEMVSDLQRFEAFPWGRESFLLTMRMVKVSSKVSSLAGLIVKFNQSHSSTHGFPLVFQLLMLKAIPEFEKYLPNPDDTQTMGDGSITTLPPLKTFHNSNIMETELIEGLDIAPLLPCDDPPHPSINDWGDEVSDPAFDYMESLIGRGYKFKRGDWRGGWRSWPPIVVDQNLKEDNVRKPKKVSFRRPNKNFEIPETSQGGPSKGKGKVTEDEDICPPKGPEGQDILYALIMEHVNAKFRELKDELIVELCRRVGVEKSLMRDELLDEIISNLRHGGKFPTPSSGDDIVPPPKKSFSPGKDKDTGGHTSVPSTEAGGHTSVPSTEASSPGTSKGTIGQTSDSTHVQIDPPAPPGPQTPSFGLDQSKGKSNTQILEEFQKQAWSEYGGLSDVLQNISQSYASPSGPTAGLFASGPSVYVPSGTGPSAFGPSDIVVSASTDASTSSPSTAGVSTPKFSGDHNPKDFQTPLPTIHEDNADEMEDEMVVDEVLDAKAAKEKFSHDHNPNDFQTPHQDIEDDETEESEDGENTDQVPVEKSVGGSVNVDVVVDCEERKEDVIGKSVGVSETAGEDVLREDKSRSGDDSSDGSHGVSDPEDVQDDEDVVQAEANKAWPPELFKSPKAADVQQVDSQEPNAGGGVAKSKKRKHSSVGDGVEGNSSKPMLPSKRARNKPQRFRDPVQEVTGTNNDPQTTDDVLHPVAKVNDELRKKFLSSLKNYRSREFVIDGHVVPKSFFKDMHTPQQPVHQEHIDAMLSLLARRFGDALVQGRAAILDSWFALNLCDLYPRFKKSKTKSEWAWNSKIRDYVRGIVPGRFMRQAWFADVDTLYAPFHMSGGHWVALVIDLKDGTIAVLDPNEGAETAKQMDQLMKPLLVLLPFIIKALVPEAHLVNQQVPREFVYDCLPEILQCEYEDDSGPLVAKFIELHFQGINHDTIPQDDFVENVRMRFAVDIFEDLLHHFDLPSSCFPLNMGLHSYTQPSMNSSRESLSSYGPLYPSPMPLENLGIPRHCYCGGTVVLANSLSEDNPGRQFYQCEKREDRPGRHLVKWLDEAFTDEISALKCSIREQELYLKSLLVAPNGDHIDLPLMCDRLDLYHEDIKSLQHTVGLLQRSPRSIVDVIRLCPPKLILVLALIAAFMLGTYLPKHLKLAIVLLVGKSCYRHLGPLILSGNSGRRLALDPYVLRETSLALLEAHPQYVFIGSPIHLFVLRCVKAGNPVACYLESIRLAAVDGLIKEAMDMLALLPDPSPKILFTKGLYLVSVNRPIDAITAMNLFKHEVVSSRNAARVSTLVMSDIKKIAPDQLRFNWTGYTCYLIHPPRRYSECSKCNFWNPCPLCVNWWVF</sequence>
<evidence type="ECO:0000313" key="12">
    <source>
        <dbReference type="EMBL" id="CAE5959029.1"/>
    </source>
</evidence>
<feature type="transmembrane region" description="Helical" evidence="9">
    <location>
        <begin position="50"/>
        <end position="67"/>
    </location>
</feature>
<keyword evidence="9" id="KW-1133">Transmembrane helix</keyword>
<dbReference type="InterPro" id="IPR010666">
    <property type="entry name" value="Znf_GRF"/>
</dbReference>
<dbReference type="GO" id="GO:0008234">
    <property type="term" value="F:cysteine-type peptidase activity"/>
    <property type="evidence" value="ECO:0007669"/>
    <property type="project" value="InterPro"/>
</dbReference>
<evidence type="ECO:0000256" key="1">
    <source>
        <dbReference type="ARBA" id="ARBA00005234"/>
    </source>
</evidence>
<keyword evidence="9" id="KW-0472">Membrane</keyword>
<reference evidence="12" key="1">
    <citation type="submission" date="2021-01" db="EMBL/GenBank/DDBJ databases">
        <authorList>
            <person name="Bezrukov I."/>
        </authorList>
    </citation>
    <scope>NUCLEOTIDE SEQUENCE</scope>
</reference>
<feature type="compositionally biased region" description="Acidic residues" evidence="8">
    <location>
        <begin position="868"/>
        <end position="881"/>
    </location>
</feature>
<dbReference type="Pfam" id="PF02902">
    <property type="entry name" value="Peptidase_C48"/>
    <property type="match status" value="1"/>
</dbReference>
<evidence type="ECO:0000256" key="2">
    <source>
        <dbReference type="ARBA" id="ARBA00022670"/>
    </source>
</evidence>
<feature type="region of interest" description="Disordered" evidence="8">
    <location>
        <begin position="751"/>
        <end position="1047"/>
    </location>
</feature>
<keyword evidence="6" id="KW-0862">Zinc</keyword>
<feature type="domain" description="GRF-type" evidence="11">
    <location>
        <begin position="1362"/>
        <end position="1404"/>
    </location>
</feature>
<feature type="compositionally biased region" description="Basic and acidic residues" evidence="8">
    <location>
        <begin position="924"/>
        <end position="935"/>
    </location>
</feature>
<feature type="compositionally biased region" description="Acidic residues" evidence="8">
    <location>
        <begin position="829"/>
        <end position="842"/>
    </location>
</feature>
<feature type="compositionally biased region" description="Polar residues" evidence="8">
    <location>
        <begin position="1035"/>
        <end position="1046"/>
    </location>
</feature>
<feature type="compositionally biased region" description="Acidic residues" evidence="8">
    <location>
        <begin position="946"/>
        <end position="957"/>
    </location>
</feature>
<name>A0A8S1ZJS6_ARAAE</name>
<dbReference type="InterPro" id="IPR003653">
    <property type="entry name" value="Peptidase_C48_C"/>
</dbReference>
<keyword evidence="4 7" id="KW-0863">Zinc-finger</keyword>
<dbReference type="SUPFAM" id="SSF54001">
    <property type="entry name" value="Cysteine proteinases"/>
    <property type="match status" value="1"/>
</dbReference>
<organism evidence="12 13">
    <name type="scientific">Arabidopsis arenosa</name>
    <name type="common">Sand rock-cress</name>
    <name type="synonym">Cardaminopsis arenosa</name>
    <dbReference type="NCBI Taxonomy" id="38785"/>
    <lineage>
        <taxon>Eukaryota</taxon>
        <taxon>Viridiplantae</taxon>
        <taxon>Streptophyta</taxon>
        <taxon>Embryophyta</taxon>
        <taxon>Tracheophyta</taxon>
        <taxon>Spermatophyta</taxon>
        <taxon>Magnoliopsida</taxon>
        <taxon>eudicotyledons</taxon>
        <taxon>Gunneridae</taxon>
        <taxon>Pentapetalae</taxon>
        <taxon>rosids</taxon>
        <taxon>malvids</taxon>
        <taxon>Brassicales</taxon>
        <taxon>Brassicaceae</taxon>
        <taxon>Camelineae</taxon>
        <taxon>Arabidopsis</taxon>
    </lineage>
</organism>
<dbReference type="InterPro" id="IPR038765">
    <property type="entry name" value="Papain-like_cys_pep_sf"/>
</dbReference>
<proteinExistence type="inferred from homology"/>
<evidence type="ECO:0000313" key="13">
    <source>
        <dbReference type="Proteomes" id="UP000682877"/>
    </source>
</evidence>
<dbReference type="InterPro" id="IPR015410">
    <property type="entry name" value="DUF1985"/>
</dbReference>
<evidence type="ECO:0000256" key="9">
    <source>
        <dbReference type="SAM" id="Phobius"/>
    </source>
</evidence>